<evidence type="ECO:0000313" key="1">
    <source>
        <dbReference type="Proteomes" id="UP000036681"/>
    </source>
</evidence>
<dbReference type="Proteomes" id="UP000036681">
    <property type="component" value="Unplaced"/>
</dbReference>
<accession>A0A0M3I548</accession>
<name>A0A0M3I548_ASCLU</name>
<sequence length="87" mass="10198">MASSRNTAFGVFVFQSSANAYIRKRSSLVEALNNSIFPPSPDVEKHRRSVDISSTMDYENRYVNNGYEPYRIERVYSVKHFLRKVRF</sequence>
<organism evidence="1 2">
    <name type="scientific">Ascaris lumbricoides</name>
    <name type="common">Giant roundworm</name>
    <dbReference type="NCBI Taxonomy" id="6252"/>
    <lineage>
        <taxon>Eukaryota</taxon>
        <taxon>Metazoa</taxon>
        <taxon>Ecdysozoa</taxon>
        <taxon>Nematoda</taxon>
        <taxon>Chromadorea</taxon>
        <taxon>Rhabditida</taxon>
        <taxon>Spirurina</taxon>
        <taxon>Ascaridomorpha</taxon>
        <taxon>Ascaridoidea</taxon>
        <taxon>Ascarididae</taxon>
        <taxon>Ascaris</taxon>
    </lineage>
</organism>
<dbReference type="AlphaFoldDB" id="A0A0M3I548"/>
<keyword evidence="1" id="KW-1185">Reference proteome</keyword>
<reference evidence="2" key="1">
    <citation type="submission" date="2017-02" db="UniProtKB">
        <authorList>
            <consortium name="WormBaseParasite"/>
        </authorList>
    </citation>
    <scope>IDENTIFICATION</scope>
</reference>
<proteinExistence type="predicted"/>
<dbReference type="WBParaSite" id="ALUE_0001200501-mRNA-1">
    <property type="protein sequence ID" value="ALUE_0001200501-mRNA-1"/>
    <property type="gene ID" value="ALUE_0001200501"/>
</dbReference>
<evidence type="ECO:0000313" key="2">
    <source>
        <dbReference type="WBParaSite" id="ALUE_0001200501-mRNA-1"/>
    </source>
</evidence>
<protein>
    <submittedName>
        <fullName evidence="2">Ovule protein</fullName>
    </submittedName>
</protein>